<dbReference type="Proteomes" id="UP001470230">
    <property type="component" value="Unassembled WGS sequence"/>
</dbReference>
<dbReference type="InterPro" id="IPR026906">
    <property type="entry name" value="LRR_5"/>
</dbReference>
<evidence type="ECO:0000313" key="1">
    <source>
        <dbReference type="EMBL" id="KAK8883559.1"/>
    </source>
</evidence>
<dbReference type="PANTHER" id="PTHR45661">
    <property type="entry name" value="SURFACE ANTIGEN"/>
    <property type="match status" value="1"/>
</dbReference>
<evidence type="ECO:0000313" key="2">
    <source>
        <dbReference type="Proteomes" id="UP001470230"/>
    </source>
</evidence>
<protein>
    <recommendedName>
        <fullName evidence="3">Surface antigen BspA-like</fullName>
    </recommendedName>
</protein>
<dbReference type="SUPFAM" id="SSF52058">
    <property type="entry name" value="L domain-like"/>
    <property type="match status" value="3"/>
</dbReference>
<keyword evidence="2" id="KW-1185">Reference proteome</keyword>
<dbReference type="PANTHER" id="PTHR45661:SF3">
    <property type="entry name" value="IG-LIKE DOMAIN-CONTAINING PROTEIN"/>
    <property type="match status" value="1"/>
</dbReference>
<dbReference type="Gene3D" id="3.80.10.10">
    <property type="entry name" value="Ribonuclease Inhibitor"/>
    <property type="match status" value="3"/>
</dbReference>
<organism evidence="1 2">
    <name type="scientific">Tritrichomonas musculus</name>
    <dbReference type="NCBI Taxonomy" id="1915356"/>
    <lineage>
        <taxon>Eukaryota</taxon>
        <taxon>Metamonada</taxon>
        <taxon>Parabasalia</taxon>
        <taxon>Tritrichomonadida</taxon>
        <taxon>Tritrichomonadidae</taxon>
        <taxon>Tritrichomonas</taxon>
    </lineage>
</organism>
<dbReference type="InterPro" id="IPR032675">
    <property type="entry name" value="LRR_dom_sf"/>
</dbReference>
<proteinExistence type="predicted"/>
<dbReference type="Gene3D" id="3.40.50.12480">
    <property type="match status" value="1"/>
</dbReference>
<sequence>MLFFNKSLNNSNFHKVLKNYKDITIDIQYPSESFESIISLVTKIQNKIIKHIKISIIFSSIDHLRRIRQYKEINRIYSYSFGSSIDTIPKEIFNNFISLPQMRTIISPSVIKIDKYVFFFLKSLVEISIPSSVTKIGNCAFAQCSSLAQVTIPSSIIKIGDSAFDNCTSLSKVSLPCYIRKIGDSIFNECSKLTEIEIRKSVNQDFAGIYCDRDYYPKLDYFQMQFLISKSTAESSNYDVLLFSRYDAKEISIPSFIKEIGYSAFESHKITKITIPSSVTKICVSAFKYCTSLKEIFIPCSVTVIDYYCFENCYSLAKISFESPSSLKTIGNSAFNGCSSLIQLSIPSSVTNIGDSAFRGCTSLEEITFHSFVAIIGNGILSKCFKLNKINILNVENKSNLSYIDDKFLIWKSAELSNCNVLIFSQPNIENLTLSSFIHHISDSVFAYYTSLTQITIPSSVTKIGRRAFDGCKSLKQVKFETPSSITKIEFSTFSNCTSLAQIEIPSSVKIIKGKSFEHCESLKQISIPSSVVEIENEVFIYCKSLEQISIPSSVVEIGYSSFYQCTSLKQITIPAPLKAKFSAFESNVKIITI</sequence>
<comment type="caution">
    <text evidence="1">The sequence shown here is derived from an EMBL/GenBank/DDBJ whole genome shotgun (WGS) entry which is preliminary data.</text>
</comment>
<name>A0ABR2JXF9_9EUKA</name>
<evidence type="ECO:0008006" key="3">
    <source>
        <dbReference type="Google" id="ProtNLM"/>
    </source>
</evidence>
<reference evidence="1 2" key="1">
    <citation type="submission" date="2024-04" db="EMBL/GenBank/DDBJ databases">
        <title>Tritrichomonas musculus Genome.</title>
        <authorList>
            <person name="Alves-Ferreira E."/>
            <person name="Grigg M."/>
            <person name="Lorenzi H."/>
            <person name="Galac M."/>
        </authorList>
    </citation>
    <scope>NUCLEOTIDE SEQUENCE [LARGE SCALE GENOMIC DNA]</scope>
    <source>
        <strain evidence="1 2">EAF2021</strain>
    </source>
</reference>
<accession>A0ABR2JXF9</accession>
<gene>
    <name evidence="1" type="ORF">M9Y10_042653</name>
</gene>
<dbReference type="InterPro" id="IPR053139">
    <property type="entry name" value="Surface_bspA-like"/>
</dbReference>
<dbReference type="EMBL" id="JAPFFF010000008">
    <property type="protein sequence ID" value="KAK8883559.1"/>
    <property type="molecule type" value="Genomic_DNA"/>
</dbReference>
<dbReference type="Pfam" id="PF13306">
    <property type="entry name" value="LRR_5"/>
    <property type="match status" value="3"/>
</dbReference>